<comment type="caution">
    <text evidence="1">The sequence shown here is derived from an EMBL/GenBank/DDBJ whole genome shotgun (WGS) entry which is preliminary data.</text>
</comment>
<sequence length="156" mass="17403">MSAKTHFLKKLQALQSSCPTFDSKTEADIAAFRQRLTQLHTRMDAWLKETGICIEGTSVSLIDLLVGQRAFEVLGIILCYENRTITFTPLFLYGQGVTGCVEVNLCAEGSMTPICRLFMRAGRRTEWCCTRASLLSGPVHEFDEEAFFATLEGLLP</sequence>
<dbReference type="Proteomes" id="UP000627464">
    <property type="component" value="Unassembled WGS sequence"/>
</dbReference>
<dbReference type="EMBL" id="BMFZ01000017">
    <property type="protein sequence ID" value="GGA61895.1"/>
    <property type="molecule type" value="Genomic_DNA"/>
</dbReference>
<organism evidence="1 2">
    <name type="scientific">Hafnia psychrotolerans</name>
    <dbReference type="NCBI Taxonomy" id="1477018"/>
    <lineage>
        <taxon>Bacteria</taxon>
        <taxon>Pseudomonadati</taxon>
        <taxon>Pseudomonadota</taxon>
        <taxon>Gammaproteobacteria</taxon>
        <taxon>Enterobacterales</taxon>
        <taxon>Hafniaceae</taxon>
        <taxon>Hafnia</taxon>
    </lineage>
</organism>
<protein>
    <submittedName>
        <fullName evidence="1">Uncharacterized protein</fullName>
    </submittedName>
</protein>
<keyword evidence="2" id="KW-1185">Reference proteome</keyword>
<reference evidence="2" key="1">
    <citation type="journal article" date="2019" name="Int. J. Syst. Evol. Microbiol.">
        <title>The Global Catalogue of Microorganisms (GCM) 10K type strain sequencing project: providing services to taxonomists for standard genome sequencing and annotation.</title>
        <authorList>
            <consortium name="The Broad Institute Genomics Platform"/>
            <consortium name="The Broad Institute Genome Sequencing Center for Infectious Disease"/>
            <person name="Wu L."/>
            <person name="Ma J."/>
        </authorList>
    </citation>
    <scope>NUCLEOTIDE SEQUENCE [LARGE SCALE GENOMIC DNA]</scope>
    <source>
        <strain evidence="2">CGMCC 1.12806</strain>
    </source>
</reference>
<name>A0ABQ1H861_9GAMM</name>
<dbReference type="RefSeq" id="WP_188475435.1">
    <property type="nucleotide sequence ID" value="NZ_BMFZ01000017.1"/>
</dbReference>
<evidence type="ECO:0000313" key="1">
    <source>
        <dbReference type="EMBL" id="GGA61895.1"/>
    </source>
</evidence>
<evidence type="ECO:0000313" key="2">
    <source>
        <dbReference type="Proteomes" id="UP000627464"/>
    </source>
</evidence>
<accession>A0ABQ1H861</accession>
<gene>
    <name evidence="1" type="ORF">GCM10011328_41480</name>
</gene>
<proteinExistence type="predicted"/>